<dbReference type="RefSeq" id="WP_245986166.1">
    <property type="nucleotide sequence ID" value="NZ_QREG01000002.1"/>
</dbReference>
<dbReference type="Proteomes" id="UP000256779">
    <property type="component" value="Unassembled WGS sequence"/>
</dbReference>
<dbReference type="Pfam" id="PF13489">
    <property type="entry name" value="Methyltransf_23"/>
    <property type="match status" value="1"/>
</dbReference>
<protein>
    <submittedName>
        <fullName evidence="1">Methyltransferase family protein</fullName>
    </submittedName>
</protein>
<reference evidence="1 2" key="1">
    <citation type="submission" date="2018-07" db="EMBL/GenBank/DDBJ databases">
        <title>Genomic Encyclopedia of Type Strains, Phase IV (KMG-IV): sequencing the most valuable type-strain genomes for metagenomic binning, comparative biology and taxonomic classification.</title>
        <authorList>
            <person name="Goeker M."/>
        </authorList>
    </citation>
    <scope>NUCLEOTIDE SEQUENCE [LARGE SCALE GENOMIC DNA]</scope>
    <source>
        <strain evidence="1 2">DSM 4134</strain>
    </source>
</reference>
<dbReference type="GO" id="GO:0008168">
    <property type="term" value="F:methyltransferase activity"/>
    <property type="evidence" value="ECO:0007669"/>
    <property type="project" value="UniProtKB-KW"/>
</dbReference>
<dbReference type="Gene3D" id="3.40.50.150">
    <property type="entry name" value="Vaccinia Virus protein VP39"/>
    <property type="match status" value="1"/>
</dbReference>
<keyword evidence="2" id="KW-1185">Reference proteome</keyword>
<dbReference type="SUPFAM" id="SSF53335">
    <property type="entry name" value="S-adenosyl-L-methionine-dependent methyltransferases"/>
    <property type="match status" value="1"/>
</dbReference>
<evidence type="ECO:0000313" key="2">
    <source>
        <dbReference type="Proteomes" id="UP000256779"/>
    </source>
</evidence>
<organism evidence="1 2">
    <name type="scientific">Marinoscillum furvescens DSM 4134</name>
    <dbReference type="NCBI Taxonomy" id="1122208"/>
    <lineage>
        <taxon>Bacteria</taxon>
        <taxon>Pseudomonadati</taxon>
        <taxon>Bacteroidota</taxon>
        <taxon>Cytophagia</taxon>
        <taxon>Cytophagales</taxon>
        <taxon>Reichenbachiellaceae</taxon>
        <taxon>Marinoscillum</taxon>
    </lineage>
</organism>
<dbReference type="EMBL" id="QREG01000002">
    <property type="protein sequence ID" value="REE02086.1"/>
    <property type="molecule type" value="Genomic_DNA"/>
</dbReference>
<keyword evidence="1" id="KW-0808">Transferase</keyword>
<gene>
    <name evidence="1" type="ORF">C7460_102106</name>
</gene>
<proteinExistence type="predicted"/>
<comment type="caution">
    <text evidence="1">The sequence shown here is derived from an EMBL/GenBank/DDBJ whole genome shotgun (WGS) entry which is preliminary data.</text>
</comment>
<keyword evidence="1" id="KW-0489">Methyltransferase</keyword>
<dbReference type="GO" id="GO:0032259">
    <property type="term" value="P:methylation"/>
    <property type="evidence" value="ECO:0007669"/>
    <property type="project" value="UniProtKB-KW"/>
</dbReference>
<accession>A0A3D9L8T8</accession>
<sequence length="227" mass="25645">MKDLHGQAIRDYYRNQTTHPLVLHNSYDDPEEMSVEVFFREEEDLSVLEHLALIEAKGSVLDLGAGAGAHALILESRGFDVTALENSPGCIEVMKQSGVTKVIDQNYQEHSATYDTVLVLMNGLGLAGTLQGLTPFLRKCKSLLRPGGQLLIDSSDISYLYECGVDRPKGYYGEVRYCYEYKGEMGEWFDWLYVDQKTLATYVRQAGMQLEILHTEETDQYLARITL</sequence>
<dbReference type="CDD" id="cd02440">
    <property type="entry name" value="AdoMet_MTases"/>
    <property type="match status" value="1"/>
</dbReference>
<dbReference type="InterPro" id="IPR029063">
    <property type="entry name" value="SAM-dependent_MTases_sf"/>
</dbReference>
<dbReference type="AlphaFoldDB" id="A0A3D9L8T8"/>
<name>A0A3D9L8T8_MARFU</name>
<evidence type="ECO:0000313" key="1">
    <source>
        <dbReference type="EMBL" id="REE02086.1"/>
    </source>
</evidence>